<evidence type="ECO:0000256" key="10">
    <source>
        <dbReference type="ARBA" id="ARBA00023237"/>
    </source>
</evidence>
<dbReference type="GO" id="GO:0034220">
    <property type="term" value="P:monoatomic ion transmembrane transport"/>
    <property type="evidence" value="ECO:0007669"/>
    <property type="project" value="InterPro"/>
</dbReference>
<feature type="domain" description="Porin" evidence="12">
    <location>
        <begin position="13"/>
        <end position="300"/>
    </location>
</feature>
<gene>
    <name evidence="13" type="ORF">GCM10007894_09320</name>
</gene>
<evidence type="ECO:0000256" key="9">
    <source>
        <dbReference type="ARBA" id="ARBA00023136"/>
    </source>
</evidence>
<evidence type="ECO:0000256" key="8">
    <source>
        <dbReference type="ARBA" id="ARBA00023114"/>
    </source>
</evidence>
<evidence type="ECO:0000256" key="7">
    <source>
        <dbReference type="ARBA" id="ARBA00023065"/>
    </source>
</evidence>
<dbReference type="InterPro" id="IPR023614">
    <property type="entry name" value="Porin_dom_sf"/>
</dbReference>
<dbReference type="SUPFAM" id="SSF56935">
    <property type="entry name" value="Porins"/>
    <property type="match status" value="1"/>
</dbReference>
<evidence type="ECO:0000259" key="12">
    <source>
        <dbReference type="Pfam" id="PF13609"/>
    </source>
</evidence>
<dbReference type="InterPro" id="IPR001702">
    <property type="entry name" value="Porin_Gram-ve"/>
</dbReference>
<dbReference type="PRINTS" id="PR00182">
    <property type="entry name" value="ECOLNEIPORIN"/>
</dbReference>
<evidence type="ECO:0000256" key="3">
    <source>
        <dbReference type="ARBA" id="ARBA00022448"/>
    </source>
</evidence>
<keyword evidence="4" id="KW-1134">Transmembrane beta strand</keyword>
<comment type="caution">
    <text evidence="13">The sequence shown here is derived from an EMBL/GenBank/DDBJ whole genome shotgun (WGS) entry which is preliminary data.</text>
</comment>
<evidence type="ECO:0000313" key="13">
    <source>
        <dbReference type="EMBL" id="GLS82955.1"/>
    </source>
</evidence>
<keyword evidence="14" id="KW-1185">Reference proteome</keyword>
<comment type="subcellular location">
    <subcellularLocation>
        <location evidence="1">Cell outer membrane</location>
        <topology evidence="1">Multi-pass membrane protein</topology>
    </subcellularLocation>
</comment>
<sequence>MKLFTKALLSSSLLTAMSVQAADPITVYGKLNVTVQSEDVQGDRTTAIESNASRLGVKGAFELSSNLEAFYTIEYEVDTGSKDKENFKARNQFVGLRGGFGEVSLGRNDTMLKKSQGKVDVFNDLSGDLKTLFKGEVRAEQTATYVSPSLAGFKAGVTWVGENSSKQIDEVKQETVNGFSAALMYGDSGLKKQPVYAAVAYDTSVQGYDILRATVSTKLVGIKLGGMFQSQQKNDGLDDADMVESYDSDKGYLLSAAYDINAITLKAQYQDMDNQGSAASIGADYKLSKPTKLFAFATQRDIEEATDKDTFFGIGLEHKF</sequence>
<evidence type="ECO:0000256" key="6">
    <source>
        <dbReference type="ARBA" id="ARBA00022729"/>
    </source>
</evidence>
<keyword evidence="6 11" id="KW-0732">Signal</keyword>
<dbReference type="Pfam" id="PF13609">
    <property type="entry name" value="Porin_4"/>
    <property type="match status" value="1"/>
</dbReference>
<reference evidence="13 14" key="1">
    <citation type="journal article" date="2014" name="Int. J. Syst. Evol. Microbiol.">
        <title>Complete genome sequence of Corynebacterium casei LMG S-19264T (=DSM 44701T), isolated from a smear-ripened cheese.</title>
        <authorList>
            <consortium name="US DOE Joint Genome Institute (JGI-PGF)"/>
            <person name="Walter F."/>
            <person name="Albersmeier A."/>
            <person name="Kalinowski J."/>
            <person name="Ruckert C."/>
        </authorList>
    </citation>
    <scope>NUCLEOTIDE SEQUENCE [LARGE SCALE GENOMIC DNA]</scope>
    <source>
        <strain evidence="13 14">NBRC 112785</strain>
    </source>
</reference>
<evidence type="ECO:0000256" key="1">
    <source>
        <dbReference type="ARBA" id="ARBA00004571"/>
    </source>
</evidence>
<evidence type="ECO:0000313" key="14">
    <source>
        <dbReference type="Proteomes" id="UP001157439"/>
    </source>
</evidence>
<dbReference type="InterPro" id="IPR050298">
    <property type="entry name" value="Gram-neg_bact_OMP"/>
</dbReference>
<protein>
    <submittedName>
        <fullName evidence="13">Porin</fullName>
    </submittedName>
</protein>
<dbReference type="EMBL" id="BSPO01000002">
    <property type="protein sequence ID" value="GLS82955.1"/>
    <property type="molecule type" value="Genomic_DNA"/>
</dbReference>
<evidence type="ECO:0000256" key="11">
    <source>
        <dbReference type="SAM" id="SignalP"/>
    </source>
</evidence>
<proteinExistence type="predicted"/>
<dbReference type="RefSeq" id="WP_095499972.1">
    <property type="nucleotide sequence ID" value="NZ_BSPO01000002.1"/>
</dbReference>
<dbReference type="AlphaFoldDB" id="A0AA37WXT0"/>
<feature type="signal peptide" evidence="11">
    <location>
        <begin position="1"/>
        <end position="21"/>
    </location>
</feature>
<keyword evidence="9" id="KW-0472">Membrane</keyword>
<evidence type="ECO:0000256" key="2">
    <source>
        <dbReference type="ARBA" id="ARBA00011233"/>
    </source>
</evidence>
<dbReference type="PANTHER" id="PTHR34501:SF9">
    <property type="entry name" value="MAJOR OUTER MEMBRANE PROTEIN P.IA"/>
    <property type="match status" value="1"/>
</dbReference>
<dbReference type="PANTHER" id="PTHR34501">
    <property type="entry name" value="PROTEIN YDDL-RELATED"/>
    <property type="match status" value="1"/>
</dbReference>
<evidence type="ECO:0000256" key="5">
    <source>
        <dbReference type="ARBA" id="ARBA00022692"/>
    </source>
</evidence>
<keyword evidence="7" id="KW-0406">Ion transport</keyword>
<dbReference type="GO" id="GO:0046930">
    <property type="term" value="C:pore complex"/>
    <property type="evidence" value="ECO:0007669"/>
    <property type="project" value="UniProtKB-KW"/>
</dbReference>
<dbReference type="InterPro" id="IPR002299">
    <property type="entry name" value="Porin_Neis"/>
</dbReference>
<dbReference type="CDD" id="cd00342">
    <property type="entry name" value="gram_neg_porins"/>
    <property type="match status" value="1"/>
</dbReference>
<dbReference type="GO" id="GO:0009279">
    <property type="term" value="C:cell outer membrane"/>
    <property type="evidence" value="ECO:0007669"/>
    <property type="project" value="UniProtKB-SubCell"/>
</dbReference>
<organism evidence="13 14">
    <name type="scientific">Paraferrimonas haliotis</name>
    <dbReference type="NCBI Taxonomy" id="2013866"/>
    <lineage>
        <taxon>Bacteria</taxon>
        <taxon>Pseudomonadati</taxon>
        <taxon>Pseudomonadota</taxon>
        <taxon>Gammaproteobacteria</taxon>
        <taxon>Alteromonadales</taxon>
        <taxon>Ferrimonadaceae</taxon>
        <taxon>Paraferrimonas</taxon>
    </lineage>
</organism>
<keyword evidence="3" id="KW-0813">Transport</keyword>
<dbReference type="PRINTS" id="PR00184">
    <property type="entry name" value="NEISSPPORIN"/>
</dbReference>
<accession>A0AA37WXT0</accession>
<dbReference type="Gene3D" id="2.40.160.10">
    <property type="entry name" value="Porin"/>
    <property type="match status" value="1"/>
</dbReference>
<dbReference type="InterPro" id="IPR033900">
    <property type="entry name" value="Gram_neg_porin_domain"/>
</dbReference>
<feature type="chain" id="PRO_5041213351" evidence="11">
    <location>
        <begin position="22"/>
        <end position="320"/>
    </location>
</feature>
<evidence type="ECO:0000256" key="4">
    <source>
        <dbReference type="ARBA" id="ARBA00022452"/>
    </source>
</evidence>
<dbReference type="GO" id="GO:0015288">
    <property type="term" value="F:porin activity"/>
    <property type="evidence" value="ECO:0007669"/>
    <property type="project" value="UniProtKB-KW"/>
</dbReference>
<keyword evidence="8" id="KW-0626">Porin</keyword>
<dbReference type="Proteomes" id="UP001157439">
    <property type="component" value="Unassembled WGS sequence"/>
</dbReference>
<keyword evidence="5" id="KW-0812">Transmembrane</keyword>
<comment type="subunit">
    <text evidence="2">Homotrimer.</text>
</comment>
<name>A0AA37WXT0_9GAMM</name>
<keyword evidence="10" id="KW-0998">Cell outer membrane</keyword>